<keyword evidence="4" id="KW-0812">Transmembrane</keyword>
<dbReference type="AlphaFoldDB" id="A0A804M2Q9"/>
<sequence>MVARRQRVAVLYGIVSAVALVQLIRIECRVSEYGWTTQKVFQFLNFLVNGVRSVVFVLRRNVQLVEPEIIQHVLQDMPGLAFFTTYALLVLFWAKIYYQARAMSTDWLRPTFYWINEEFVAHTLNVNCAKFGRRASRILITGGEDLKVNLWAIGKPGFTSPVESVSFDSSEVTIGAGAASGTIKIWNIEEAKVVRTFTGHKSSCASLDFHRFGEFLAIGSSDTNMKIWDTRQQRCIHTYKGHTQRINVLKFTPDGRWIVSGGADNSVKVWDLTAGKLMHDFCLHEGPVNCLVVHPYEFLLATGSVDKTVKFWDLETFELIGSAGHELMIGFSDIMERLHKDGILSRASKDGYTVNQILWRGYIKMVYYQGQAKMVIQLISLFLWPNMLPTTLDQAVASRFQSWLPSLLRSLSMASATSTWPSATNAAASPPNDVCRLLSPTKPKKSMLAFGWMKRLRALLVDDAVLHGHHRHLPSLRPIS</sequence>
<feature type="transmembrane region" description="Helical" evidence="4">
    <location>
        <begin position="41"/>
        <end position="58"/>
    </location>
</feature>
<dbReference type="InterPro" id="IPR015943">
    <property type="entry name" value="WD40/YVTN_repeat-like_dom_sf"/>
</dbReference>
<organism evidence="6 7">
    <name type="scientific">Zea mays</name>
    <name type="common">Maize</name>
    <dbReference type="NCBI Taxonomy" id="4577"/>
    <lineage>
        <taxon>Eukaryota</taxon>
        <taxon>Viridiplantae</taxon>
        <taxon>Streptophyta</taxon>
        <taxon>Embryophyta</taxon>
        <taxon>Tracheophyta</taxon>
        <taxon>Spermatophyta</taxon>
        <taxon>Magnoliopsida</taxon>
        <taxon>Liliopsida</taxon>
        <taxon>Poales</taxon>
        <taxon>Poaceae</taxon>
        <taxon>PACMAD clade</taxon>
        <taxon>Panicoideae</taxon>
        <taxon>Andropogonodae</taxon>
        <taxon>Andropogoneae</taxon>
        <taxon>Tripsacinae</taxon>
        <taxon>Zea</taxon>
    </lineage>
</organism>
<evidence type="ECO:0000256" key="2">
    <source>
        <dbReference type="ARBA" id="ARBA00022737"/>
    </source>
</evidence>
<dbReference type="PROSITE" id="PS00678">
    <property type="entry name" value="WD_REPEATS_1"/>
    <property type="match status" value="3"/>
</dbReference>
<dbReference type="Gramene" id="Zm00001eb054750_T001">
    <property type="protein sequence ID" value="Zm00001eb054750_P001"/>
    <property type="gene ID" value="Zm00001eb054750"/>
</dbReference>
<dbReference type="Gene3D" id="2.130.10.10">
    <property type="entry name" value="YVTN repeat-like/Quinoprotein amine dehydrogenase"/>
    <property type="match status" value="1"/>
</dbReference>
<dbReference type="InterPro" id="IPR001680">
    <property type="entry name" value="WD40_rpt"/>
</dbReference>
<dbReference type="SMART" id="SM00320">
    <property type="entry name" value="WD40"/>
    <property type="match status" value="5"/>
</dbReference>
<dbReference type="GO" id="GO:0007019">
    <property type="term" value="P:microtubule depolymerization"/>
    <property type="evidence" value="ECO:0000318"/>
    <property type="project" value="GO_Central"/>
</dbReference>
<dbReference type="SUPFAM" id="SSF50978">
    <property type="entry name" value="WD40 repeat-like"/>
    <property type="match status" value="1"/>
</dbReference>
<dbReference type="Proteomes" id="UP000007305">
    <property type="component" value="Chromosome 1"/>
</dbReference>
<evidence type="ECO:0000256" key="4">
    <source>
        <dbReference type="SAM" id="Phobius"/>
    </source>
</evidence>
<feature type="domain" description="THH1/TOM1/TOM3" evidence="5">
    <location>
        <begin position="8"/>
        <end position="117"/>
    </location>
</feature>
<dbReference type="PROSITE" id="PS50294">
    <property type="entry name" value="WD_REPEATS_REGION"/>
    <property type="match status" value="3"/>
</dbReference>
<reference evidence="6" key="3">
    <citation type="submission" date="2021-05" db="UniProtKB">
        <authorList>
            <consortium name="EnsemblPlants"/>
        </authorList>
    </citation>
    <scope>IDENTIFICATION</scope>
    <source>
        <strain evidence="6">cv. B73</strain>
    </source>
</reference>
<dbReference type="InterPro" id="IPR019775">
    <property type="entry name" value="WD40_repeat_CS"/>
</dbReference>
<keyword evidence="2" id="KW-0677">Repeat</keyword>
<feature type="repeat" description="WD" evidence="3">
    <location>
        <begin position="155"/>
        <end position="196"/>
    </location>
</feature>
<dbReference type="Pfam" id="PF06454">
    <property type="entry name" value="THH1_TOM1-3_dom"/>
    <property type="match status" value="1"/>
</dbReference>
<keyword evidence="4" id="KW-0472">Membrane</keyword>
<dbReference type="InterPro" id="IPR020472">
    <property type="entry name" value="WD40_PAC1"/>
</dbReference>
<keyword evidence="4" id="KW-1133">Transmembrane helix</keyword>
<accession>A0A804M2Q9</accession>
<feature type="repeat" description="WD" evidence="3">
    <location>
        <begin position="239"/>
        <end position="280"/>
    </location>
</feature>
<dbReference type="PANTHER" id="PTHR19845">
    <property type="entry name" value="KATANIN P80 SUBUNIT"/>
    <property type="match status" value="1"/>
</dbReference>
<evidence type="ECO:0000313" key="7">
    <source>
        <dbReference type="Proteomes" id="UP000007305"/>
    </source>
</evidence>
<reference evidence="6" key="2">
    <citation type="submission" date="2019-07" db="EMBL/GenBank/DDBJ databases">
        <authorList>
            <person name="Seetharam A."/>
            <person name="Woodhouse M."/>
            <person name="Cannon E."/>
        </authorList>
    </citation>
    <scope>NUCLEOTIDE SEQUENCE [LARGE SCALE GENOMIC DNA]</scope>
    <source>
        <strain evidence="6">cv. B73</strain>
    </source>
</reference>
<evidence type="ECO:0000259" key="5">
    <source>
        <dbReference type="Pfam" id="PF06454"/>
    </source>
</evidence>
<feature type="transmembrane region" description="Helical" evidence="4">
    <location>
        <begin position="79"/>
        <end position="98"/>
    </location>
</feature>
<evidence type="ECO:0000256" key="3">
    <source>
        <dbReference type="PROSITE-ProRule" id="PRU00221"/>
    </source>
</evidence>
<dbReference type="InterPro" id="IPR036322">
    <property type="entry name" value="WD40_repeat_dom_sf"/>
</dbReference>
<keyword evidence="1 3" id="KW-0853">WD repeat</keyword>
<feature type="repeat" description="WD" evidence="3">
    <location>
        <begin position="281"/>
        <end position="322"/>
    </location>
</feature>
<evidence type="ECO:0000256" key="1">
    <source>
        <dbReference type="ARBA" id="ARBA00022574"/>
    </source>
</evidence>
<feature type="repeat" description="WD" evidence="3">
    <location>
        <begin position="119"/>
        <end position="151"/>
    </location>
</feature>
<proteinExistence type="predicted"/>
<reference evidence="7" key="1">
    <citation type="submission" date="2015-12" db="EMBL/GenBank/DDBJ databases">
        <title>Update maize B73 reference genome by single molecule sequencing technologies.</title>
        <authorList>
            <consortium name="Maize Genome Sequencing Project"/>
            <person name="Ware D."/>
        </authorList>
    </citation>
    <scope>NUCLEOTIDE SEQUENCE [LARGE SCALE GENOMIC DNA]</scope>
    <source>
        <strain evidence="7">cv. B73</strain>
    </source>
</reference>
<dbReference type="InterPro" id="IPR009457">
    <property type="entry name" value="THH1/TOM1/TOM3_dom"/>
</dbReference>
<dbReference type="PRINTS" id="PR00320">
    <property type="entry name" value="GPROTEINBRPT"/>
</dbReference>
<dbReference type="InParanoid" id="A0A804M2Q9"/>
<dbReference type="GO" id="GO:0008352">
    <property type="term" value="C:katanin complex"/>
    <property type="evidence" value="ECO:0000318"/>
    <property type="project" value="GO_Central"/>
</dbReference>
<dbReference type="Pfam" id="PF00400">
    <property type="entry name" value="WD40"/>
    <property type="match status" value="4"/>
</dbReference>
<dbReference type="EnsemblPlants" id="Zm00001eb054750_T001">
    <property type="protein sequence ID" value="Zm00001eb054750_P001"/>
    <property type="gene ID" value="Zm00001eb054750"/>
</dbReference>
<keyword evidence="7" id="KW-1185">Reference proteome</keyword>
<evidence type="ECO:0000313" key="6">
    <source>
        <dbReference type="EnsemblPlants" id="Zm00001eb054750_P001"/>
    </source>
</evidence>
<protein>
    <recommendedName>
        <fullName evidence="5">THH1/TOM1/TOM3 domain-containing protein</fullName>
    </recommendedName>
</protein>
<dbReference type="PROSITE" id="PS50082">
    <property type="entry name" value="WD_REPEATS_2"/>
    <property type="match status" value="5"/>
</dbReference>
<dbReference type="PANTHER" id="PTHR19845:SF14">
    <property type="entry name" value="KATANIN P80 WD40 REPEAT-CONTAINING SUBUNIT B1 HOMOLOG"/>
    <property type="match status" value="1"/>
</dbReference>
<feature type="repeat" description="WD" evidence="3">
    <location>
        <begin position="197"/>
        <end position="238"/>
    </location>
</feature>
<dbReference type="CDD" id="cd00200">
    <property type="entry name" value="WD40"/>
    <property type="match status" value="1"/>
</dbReference>
<name>A0A804M2Q9_MAIZE</name>